<feature type="region of interest" description="Disordered" evidence="1">
    <location>
        <begin position="58"/>
        <end position="95"/>
    </location>
</feature>
<name>A0A9J5XG09_SOLCO</name>
<dbReference type="Proteomes" id="UP000824120">
    <property type="component" value="Chromosome 9"/>
</dbReference>
<accession>A0A9J5XG09</accession>
<keyword evidence="3" id="KW-1185">Reference proteome</keyword>
<dbReference type="OrthoDB" id="1324564at2759"/>
<gene>
    <name evidence="2" type="ORF">H5410_047733</name>
</gene>
<protein>
    <submittedName>
        <fullName evidence="2">Uncharacterized protein</fullName>
    </submittedName>
</protein>
<organism evidence="2 3">
    <name type="scientific">Solanum commersonii</name>
    <name type="common">Commerson's wild potato</name>
    <name type="synonym">Commerson's nightshade</name>
    <dbReference type="NCBI Taxonomy" id="4109"/>
    <lineage>
        <taxon>Eukaryota</taxon>
        <taxon>Viridiplantae</taxon>
        <taxon>Streptophyta</taxon>
        <taxon>Embryophyta</taxon>
        <taxon>Tracheophyta</taxon>
        <taxon>Spermatophyta</taxon>
        <taxon>Magnoliopsida</taxon>
        <taxon>eudicotyledons</taxon>
        <taxon>Gunneridae</taxon>
        <taxon>Pentapetalae</taxon>
        <taxon>asterids</taxon>
        <taxon>lamiids</taxon>
        <taxon>Solanales</taxon>
        <taxon>Solanaceae</taxon>
        <taxon>Solanoideae</taxon>
        <taxon>Solaneae</taxon>
        <taxon>Solanum</taxon>
    </lineage>
</organism>
<sequence>MKLIFRRLSNDWEVERVAALLGRIGTFTGTTNEPDTIRWKHNTDGQFTVNRVYKRGLSELSGRSRGSPESYQEKHGTNQGEMLHLADSEKGMPHS</sequence>
<evidence type="ECO:0000313" key="3">
    <source>
        <dbReference type="Proteomes" id="UP000824120"/>
    </source>
</evidence>
<comment type="caution">
    <text evidence="2">The sequence shown here is derived from an EMBL/GenBank/DDBJ whole genome shotgun (WGS) entry which is preliminary data.</text>
</comment>
<dbReference type="AlphaFoldDB" id="A0A9J5XG09"/>
<evidence type="ECO:0000313" key="2">
    <source>
        <dbReference type="EMBL" id="KAG5587299.1"/>
    </source>
</evidence>
<reference evidence="2 3" key="1">
    <citation type="submission" date="2020-09" db="EMBL/GenBank/DDBJ databases">
        <title>De no assembly of potato wild relative species, Solanum commersonii.</title>
        <authorList>
            <person name="Cho K."/>
        </authorList>
    </citation>
    <scope>NUCLEOTIDE SEQUENCE [LARGE SCALE GENOMIC DNA]</scope>
    <source>
        <strain evidence="2">LZ3.2</strain>
        <tissue evidence="2">Leaf</tissue>
    </source>
</reference>
<dbReference type="EMBL" id="JACXVP010000009">
    <property type="protein sequence ID" value="KAG5587299.1"/>
    <property type="molecule type" value="Genomic_DNA"/>
</dbReference>
<proteinExistence type="predicted"/>
<evidence type="ECO:0000256" key="1">
    <source>
        <dbReference type="SAM" id="MobiDB-lite"/>
    </source>
</evidence>
<feature type="compositionally biased region" description="Basic and acidic residues" evidence="1">
    <location>
        <begin position="84"/>
        <end position="95"/>
    </location>
</feature>
<feature type="compositionally biased region" description="Low complexity" evidence="1">
    <location>
        <begin position="58"/>
        <end position="70"/>
    </location>
</feature>